<evidence type="ECO:0000313" key="2">
    <source>
        <dbReference type="EMBL" id="WVY98966.1"/>
    </source>
</evidence>
<dbReference type="EMBL" id="CP144692">
    <property type="protein sequence ID" value="WVY98966.1"/>
    <property type="molecule type" value="Genomic_DNA"/>
</dbReference>
<dbReference type="Proteomes" id="UP001374535">
    <property type="component" value="Chromosome 9"/>
</dbReference>
<feature type="region of interest" description="Disordered" evidence="1">
    <location>
        <begin position="53"/>
        <end position="81"/>
    </location>
</feature>
<protein>
    <submittedName>
        <fullName evidence="2">Uncharacterized protein</fullName>
    </submittedName>
</protein>
<name>A0AAQ3RLW2_VIGMU</name>
<organism evidence="2 3">
    <name type="scientific">Vigna mungo</name>
    <name type="common">Black gram</name>
    <name type="synonym">Phaseolus mungo</name>
    <dbReference type="NCBI Taxonomy" id="3915"/>
    <lineage>
        <taxon>Eukaryota</taxon>
        <taxon>Viridiplantae</taxon>
        <taxon>Streptophyta</taxon>
        <taxon>Embryophyta</taxon>
        <taxon>Tracheophyta</taxon>
        <taxon>Spermatophyta</taxon>
        <taxon>Magnoliopsida</taxon>
        <taxon>eudicotyledons</taxon>
        <taxon>Gunneridae</taxon>
        <taxon>Pentapetalae</taxon>
        <taxon>rosids</taxon>
        <taxon>fabids</taxon>
        <taxon>Fabales</taxon>
        <taxon>Fabaceae</taxon>
        <taxon>Papilionoideae</taxon>
        <taxon>50 kb inversion clade</taxon>
        <taxon>NPAAA clade</taxon>
        <taxon>indigoferoid/millettioid clade</taxon>
        <taxon>Phaseoleae</taxon>
        <taxon>Vigna</taxon>
    </lineage>
</organism>
<proteinExistence type="predicted"/>
<evidence type="ECO:0000313" key="3">
    <source>
        <dbReference type="Proteomes" id="UP001374535"/>
    </source>
</evidence>
<sequence>MQKNLNPDRRAIEHCRCSPSFITTCTQKNQVNQPNMDVVSNRNNVLLPPPLLHLQSKPTKNPESEPSLHYQQKKHLTNQVSTSKRGEGFFPVCERRVTGGDLGRDPWCWWCFGWRLAAAGLAQTTVTGRMGWWRANRNGGRAIGGSGGDTIDDGLWRRSRVVRW</sequence>
<gene>
    <name evidence="2" type="ORF">V8G54_031117</name>
</gene>
<keyword evidence="3" id="KW-1185">Reference proteome</keyword>
<dbReference type="AlphaFoldDB" id="A0AAQ3RLW2"/>
<reference evidence="2 3" key="1">
    <citation type="journal article" date="2023" name="Life. Sci Alliance">
        <title>Evolutionary insights into 3D genome organization and epigenetic landscape of Vigna mungo.</title>
        <authorList>
            <person name="Junaid A."/>
            <person name="Singh B."/>
            <person name="Bhatia S."/>
        </authorList>
    </citation>
    <scope>NUCLEOTIDE SEQUENCE [LARGE SCALE GENOMIC DNA]</scope>
    <source>
        <strain evidence="2">Urdbean</strain>
    </source>
</reference>
<evidence type="ECO:0000256" key="1">
    <source>
        <dbReference type="SAM" id="MobiDB-lite"/>
    </source>
</evidence>
<accession>A0AAQ3RLW2</accession>